<reference evidence="1" key="1">
    <citation type="submission" date="2020-01" db="EMBL/GenBank/DDBJ databases">
        <authorList>
            <consortium name="DOE Joint Genome Institute"/>
            <person name="Haridas S."/>
            <person name="Albert R."/>
            <person name="Binder M."/>
            <person name="Bloem J."/>
            <person name="Labutti K."/>
            <person name="Salamov A."/>
            <person name="Andreopoulos B."/>
            <person name="Baker S.E."/>
            <person name="Barry K."/>
            <person name="Bills G."/>
            <person name="Bluhm B.H."/>
            <person name="Cannon C."/>
            <person name="Castanera R."/>
            <person name="Culley D.E."/>
            <person name="Daum C."/>
            <person name="Ezra D."/>
            <person name="Gonzalez J.B."/>
            <person name="Henrissat B."/>
            <person name="Kuo A."/>
            <person name="Liang C."/>
            <person name="Lipzen A."/>
            <person name="Lutzoni F."/>
            <person name="Magnuson J."/>
            <person name="Mondo S."/>
            <person name="Nolan M."/>
            <person name="Ohm R."/>
            <person name="Pangilinan J."/>
            <person name="Park H.-J."/>
            <person name="Ramirez L."/>
            <person name="Alfaro M."/>
            <person name="Sun H."/>
            <person name="Tritt A."/>
            <person name="Yoshinaga Y."/>
            <person name="Zwiers L.-H."/>
            <person name="Turgeon B.G."/>
            <person name="Goodwin S.B."/>
            <person name="Spatafora J.W."/>
            <person name="Crous P.W."/>
            <person name="Grigoriev I.V."/>
        </authorList>
    </citation>
    <scope>NUCLEOTIDE SEQUENCE</scope>
    <source>
        <strain evidence="1">IPT5</strain>
    </source>
</reference>
<accession>A0A6A7B8R3</accession>
<gene>
    <name evidence="1" type="ORF">T440DRAFT_467122</name>
</gene>
<dbReference type="EMBL" id="MU006300">
    <property type="protein sequence ID" value="KAF2851861.1"/>
    <property type="molecule type" value="Genomic_DNA"/>
</dbReference>
<proteinExistence type="predicted"/>
<protein>
    <submittedName>
        <fullName evidence="1">Uncharacterized protein</fullName>
    </submittedName>
</protein>
<evidence type="ECO:0000313" key="2">
    <source>
        <dbReference type="Proteomes" id="UP000799423"/>
    </source>
</evidence>
<name>A0A6A7B8R3_9PLEO</name>
<dbReference type="AlphaFoldDB" id="A0A6A7B8R3"/>
<dbReference type="Proteomes" id="UP000799423">
    <property type="component" value="Unassembled WGS sequence"/>
</dbReference>
<keyword evidence="2" id="KW-1185">Reference proteome</keyword>
<sequence length="279" mass="30823">MALKTYLLAPNFTFEPDGPLRIGSIIADPLRPTKILHSFQTNPTIAKHVDLDGCYARTDSRAVHGEIWAQFLQTASLDLHIDVSQDVQTQYTMDSLITLRLKEDPTDEEATNLVQHPKIKATINAGLTGSAPVYMITGLKIAKGFKMVRRSERFQEGIFQASIPVTEQLSAGAESGLSRRVGVEDASQSSSDIIFAYQLHIIAQRKWWSKQPSVDLYAPKAAFLSETKPATEENEFGIAAIMPQQVLDIAEENEDERPEVVTLSDGEQNCVCISFKVSG</sequence>
<organism evidence="1 2">
    <name type="scientific">Plenodomus tracheiphilus IPT5</name>
    <dbReference type="NCBI Taxonomy" id="1408161"/>
    <lineage>
        <taxon>Eukaryota</taxon>
        <taxon>Fungi</taxon>
        <taxon>Dikarya</taxon>
        <taxon>Ascomycota</taxon>
        <taxon>Pezizomycotina</taxon>
        <taxon>Dothideomycetes</taxon>
        <taxon>Pleosporomycetidae</taxon>
        <taxon>Pleosporales</taxon>
        <taxon>Pleosporineae</taxon>
        <taxon>Leptosphaeriaceae</taxon>
        <taxon>Plenodomus</taxon>
    </lineage>
</organism>
<dbReference type="OrthoDB" id="4500473at2759"/>
<evidence type="ECO:0000313" key="1">
    <source>
        <dbReference type="EMBL" id="KAF2851861.1"/>
    </source>
</evidence>